<evidence type="ECO:0000313" key="1">
    <source>
        <dbReference type="EMBL" id="KAJ8988956.1"/>
    </source>
</evidence>
<dbReference type="AlphaFoldDB" id="A0AAN6EP91"/>
<protein>
    <submittedName>
        <fullName evidence="1">Uncharacterized protein</fullName>
    </submittedName>
</protein>
<name>A0AAN6EP91_EXODE</name>
<sequence>MFEEYQCIRSDLTRLEQQTKMRLKQGRLQHFDALHTTQRRLVWKSGQISRSGIWDQPHSPGAQHNLNCRVLATSEDYCNSFHGTYYGIWIFKVQKRCLPGQMIRILET</sequence>
<dbReference type="Proteomes" id="UP001161757">
    <property type="component" value="Unassembled WGS sequence"/>
</dbReference>
<comment type="caution">
    <text evidence="1">The sequence shown here is derived from an EMBL/GenBank/DDBJ whole genome shotgun (WGS) entry which is preliminary data.</text>
</comment>
<proteinExistence type="predicted"/>
<reference evidence="1" key="1">
    <citation type="submission" date="2023-01" db="EMBL/GenBank/DDBJ databases">
        <title>Exophiala dermititidis isolated from Cystic Fibrosis Patient.</title>
        <authorList>
            <person name="Kurbessoian T."/>
            <person name="Crocker A."/>
            <person name="Murante D."/>
            <person name="Hogan D.A."/>
            <person name="Stajich J.E."/>
        </authorList>
    </citation>
    <scope>NUCLEOTIDE SEQUENCE</scope>
    <source>
        <strain evidence="1">Ex8</strain>
    </source>
</reference>
<evidence type="ECO:0000313" key="2">
    <source>
        <dbReference type="Proteomes" id="UP001161757"/>
    </source>
</evidence>
<accession>A0AAN6EP91</accession>
<organism evidence="1 2">
    <name type="scientific">Exophiala dermatitidis</name>
    <name type="common">Black yeast-like fungus</name>
    <name type="synonym">Wangiella dermatitidis</name>
    <dbReference type="NCBI Taxonomy" id="5970"/>
    <lineage>
        <taxon>Eukaryota</taxon>
        <taxon>Fungi</taxon>
        <taxon>Dikarya</taxon>
        <taxon>Ascomycota</taxon>
        <taxon>Pezizomycotina</taxon>
        <taxon>Eurotiomycetes</taxon>
        <taxon>Chaetothyriomycetidae</taxon>
        <taxon>Chaetothyriales</taxon>
        <taxon>Herpotrichiellaceae</taxon>
        <taxon>Exophiala</taxon>
    </lineage>
</organism>
<gene>
    <name evidence="1" type="ORF">HRR80_007155</name>
</gene>
<dbReference type="EMBL" id="JAJGCB010000016">
    <property type="protein sequence ID" value="KAJ8988956.1"/>
    <property type="molecule type" value="Genomic_DNA"/>
</dbReference>